<evidence type="ECO:0000313" key="2">
    <source>
        <dbReference type="EMBL" id="KAI9192671.1"/>
    </source>
</evidence>
<feature type="region of interest" description="Disordered" evidence="1">
    <location>
        <begin position="1"/>
        <end position="21"/>
    </location>
</feature>
<comment type="caution">
    <text evidence="2">The sequence shown here is derived from an EMBL/GenBank/DDBJ whole genome shotgun (WGS) entry which is preliminary data.</text>
</comment>
<keyword evidence="3" id="KW-1185">Reference proteome</keyword>
<organism evidence="2 3">
    <name type="scientific">Acer negundo</name>
    <name type="common">Box elder</name>
    <dbReference type="NCBI Taxonomy" id="4023"/>
    <lineage>
        <taxon>Eukaryota</taxon>
        <taxon>Viridiplantae</taxon>
        <taxon>Streptophyta</taxon>
        <taxon>Embryophyta</taxon>
        <taxon>Tracheophyta</taxon>
        <taxon>Spermatophyta</taxon>
        <taxon>Magnoliopsida</taxon>
        <taxon>eudicotyledons</taxon>
        <taxon>Gunneridae</taxon>
        <taxon>Pentapetalae</taxon>
        <taxon>rosids</taxon>
        <taxon>malvids</taxon>
        <taxon>Sapindales</taxon>
        <taxon>Sapindaceae</taxon>
        <taxon>Hippocastanoideae</taxon>
        <taxon>Acereae</taxon>
        <taxon>Acer</taxon>
    </lineage>
</organism>
<sequence length="151" mass="16859">MLSDSLDKLLNQGGEDSVDNSQLVTRIRGRGENNTVEISASPQRRCSNRNTAIELGFSNNPDALVEVIDEDVDTPPMRLRGNMPQLWMPRLWGMTYTPFPKANSPFTLSPSNAGSGYPSTLLFVRSFMPFGYLHFNLHQGSGSTRLDFWCS</sequence>
<gene>
    <name evidence="2" type="ORF">LWI28_026360</name>
</gene>
<dbReference type="Proteomes" id="UP001064489">
    <property type="component" value="Chromosome 6"/>
</dbReference>
<reference evidence="2" key="2">
    <citation type="submission" date="2023-02" db="EMBL/GenBank/DDBJ databases">
        <authorList>
            <person name="Swenson N.G."/>
            <person name="Wegrzyn J.L."/>
            <person name="Mcevoy S.L."/>
        </authorList>
    </citation>
    <scope>NUCLEOTIDE SEQUENCE</scope>
    <source>
        <strain evidence="2">91603</strain>
        <tissue evidence="2">Leaf</tissue>
    </source>
</reference>
<dbReference type="EMBL" id="JAJSOW010000004">
    <property type="protein sequence ID" value="KAI9192671.1"/>
    <property type="molecule type" value="Genomic_DNA"/>
</dbReference>
<dbReference type="AlphaFoldDB" id="A0AAD5JH17"/>
<name>A0AAD5JH17_ACENE</name>
<proteinExistence type="predicted"/>
<reference evidence="2" key="1">
    <citation type="journal article" date="2022" name="Plant J.">
        <title>Strategies of tolerance reflected in two North American maple genomes.</title>
        <authorList>
            <person name="McEvoy S.L."/>
            <person name="Sezen U.U."/>
            <person name="Trouern-Trend A."/>
            <person name="McMahon S.M."/>
            <person name="Schaberg P.G."/>
            <person name="Yang J."/>
            <person name="Wegrzyn J.L."/>
            <person name="Swenson N.G."/>
        </authorList>
    </citation>
    <scope>NUCLEOTIDE SEQUENCE</scope>
    <source>
        <strain evidence="2">91603</strain>
    </source>
</reference>
<evidence type="ECO:0000256" key="1">
    <source>
        <dbReference type="SAM" id="MobiDB-lite"/>
    </source>
</evidence>
<accession>A0AAD5JH17</accession>
<evidence type="ECO:0000313" key="3">
    <source>
        <dbReference type="Proteomes" id="UP001064489"/>
    </source>
</evidence>
<protein>
    <submittedName>
        <fullName evidence="2">Uncharacterized protein</fullName>
    </submittedName>
</protein>